<evidence type="ECO:0000256" key="2">
    <source>
        <dbReference type="ARBA" id="ARBA00023134"/>
    </source>
</evidence>
<dbReference type="Gene3D" id="1.20.120.1240">
    <property type="entry name" value="Dynamin, middle domain"/>
    <property type="match status" value="1"/>
</dbReference>
<dbReference type="HOGENOM" id="CLU_008964_4_1_1"/>
<dbReference type="Pfam" id="PF02212">
    <property type="entry name" value="GED"/>
    <property type="match status" value="1"/>
</dbReference>
<feature type="domain" description="GED" evidence="4">
    <location>
        <begin position="778"/>
        <end position="871"/>
    </location>
</feature>
<dbReference type="InterPro" id="IPR001401">
    <property type="entry name" value="Dynamin_GTPase"/>
</dbReference>
<evidence type="ECO:0008006" key="8">
    <source>
        <dbReference type="Google" id="ProtNLM"/>
    </source>
</evidence>
<dbReference type="Pfam" id="PF00350">
    <property type="entry name" value="Dynamin_N"/>
    <property type="match status" value="1"/>
</dbReference>
<dbReference type="CDD" id="cd08771">
    <property type="entry name" value="DLP_1"/>
    <property type="match status" value="1"/>
</dbReference>
<protein>
    <recommendedName>
        <fullName evidence="8">Dynamin-type G domain-containing protein</fullName>
    </recommendedName>
</protein>
<evidence type="ECO:0000313" key="7">
    <source>
        <dbReference type="Proteomes" id="UP000027265"/>
    </source>
</evidence>
<dbReference type="PRINTS" id="PR00195">
    <property type="entry name" value="DYNAMIN"/>
</dbReference>
<dbReference type="OrthoDB" id="5061070at2759"/>
<feature type="compositionally biased region" description="Basic and acidic residues" evidence="3">
    <location>
        <begin position="628"/>
        <end position="637"/>
    </location>
</feature>
<dbReference type="PROSITE" id="PS51388">
    <property type="entry name" value="GED"/>
    <property type="match status" value="1"/>
</dbReference>
<keyword evidence="7" id="KW-1185">Reference proteome</keyword>
<accession>A0A067QCZ6</accession>
<gene>
    <name evidence="6" type="ORF">JAAARDRAFT_191825</name>
</gene>
<feature type="region of interest" description="Disordered" evidence="3">
    <location>
        <begin position="692"/>
        <end position="713"/>
    </location>
</feature>
<dbReference type="GO" id="GO:0031623">
    <property type="term" value="P:receptor internalization"/>
    <property type="evidence" value="ECO:0007669"/>
    <property type="project" value="TreeGrafter"/>
</dbReference>
<dbReference type="STRING" id="933084.A0A067QCZ6"/>
<dbReference type="GO" id="GO:0003924">
    <property type="term" value="F:GTPase activity"/>
    <property type="evidence" value="ECO:0007669"/>
    <property type="project" value="InterPro"/>
</dbReference>
<dbReference type="InterPro" id="IPR000375">
    <property type="entry name" value="Dynamin_stalk"/>
</dbReference>
<feature type="domain" description="Dynamin-type G" evidence="5">
    <location>
        <begin position="35"/>
        <end position="349"/>
    </location>
</feature>
<organism evidence="6 7">
    <name type="scientific">Jaapia argillacea MUCL 33604</name>
    <dbReference type="NCBI Taxonomy" id="933084"/>
    <lineage>
        <taxon>Eukaryota</taxon>
        <taxon>Fungi</taxon>
        <taxon>Dikarya</taxon>
        <taxon>Basidiomycota</taxon>
        <taxon>Agaricomycotina</taxon>
        <taxon>Agaricomycetes</taxon>
        <taxon>Agaricomycetidae</taxon>
        <taxon>Jaapiales</taxon>
        <taxon>Jaapiaceae</taxon>
        <taxon>Jaapia</taxon>
    </lineage>
</organism>
<evidence type="ECO:0000313" key="6">
    <source>
        <dbReference type="EMBL" id="KDQ60446.1"/>
    </source>
</evidence>
<dbReference type="PANTHER" id="PTHR11566">
    <property type="entry name" value="DYNAMIN"/>
    <property type="match status" value="1"/>
</dbReference>
<sequence length="871" mass="96379">MATEDSRLSNSTYATRRKELLSLVKQLRAIGAQADLDLPRIAVIGNQSAGKSSVVEAISGINVPRDSGTCTRCPMECRLSSSSEPWCCQISIRWEFDDQGKRKDKVQEVTFGGPIHDKSAVELALRRAQAAVLNPHIALPKFFVKSDEELKALSSSSDGSEQGKTLSFSKNAVCIDLVGPDLTDLSFIDLPGIIQNAEPEVVNLVEDLVVSHIKGNCLILVALPMTDDIENQKALRLALKEDPAGRRTIGVMTKPDMLSSGATKSRELWLDIIEGRRHSLSHGYYCTRQPDDVERARGISAAEARDAEAAYFSQTSPWATATHQHRFGTTNLVVTLSKLLTQIINDSLPKLQLESRSCLDSCTSQLQNLPQPIEAEPATYVLGLITQLCNDVNHFIEGGIESGQLIHENRDAFKAFKAAVAETAPNFLPYESAGHRTSNFQNYLGDEEEGQIEGLMSQSQPVYLTDMRDYIEKSITRELPDDVPFPCKVALINSYQYSWDKSALECFNRVREDTLKVLLQCVKSKFRRYDVLHNHLKGFMIELVKRHSDRCIPYVESILEIERAPYTQNGHYYDACKDKWLAKYKDARAGKPSIPAQQPAPRPKHAKARSSNLDVGAPPFMPNAKKARGLDERRTEEDSSVPGFGHIRRGAPSLNGEQDQAPSTPVPISQGCGDLLAQTDEILTIGAVDGGDRETSSPFTHAHPWLPPSRSQRLKEPVSVVSASPPPPARSRTLVPPAISGDSEVLIEVLAGLIRLGFHGITIEDLAKLHPPDIYSRELSVMAQVRAYFQVSYKRVIDNIPLIIDLKFVRAIGKDLQPFLIGKLGLGTPNASIRCASYLAEDPHIVARRDELVARKKRLESVELELYNFGL</sequence>
<evidence type="ECO:0000256" key="3">
    <source>
        <dbReference type="SAM" id="MobiDB-lite"/>
    </source>
</evidence>
<feature type="compositionally biased region" description="Polar residues" evidence="3">
    <location>
        <begin position="655"/>
        <end position="665"/>
    </location>
</feature>
<dbReference type="GO" id="GO:0005874">
    <property type="term" value="C:microtubule"/>
    <property type="evidence" value="ECO:0007669"/>
    <property type="project" value="TreeGrafter"/>
</dbReference>
<dbReference type="GO" id="GO:0005525">
    <property type="term" value="F:GTP binding"/>
    <property type="evidence" value="ECO:0007669"/>
    <property type="project" value="InterPro"/>
</dbReference>
<dbReference type="InterPro" id="IPR045063">
    <property type="entry name" value="Dynamin_N"/>
</dbReference>
<feature type="region of interest" description="Disordered" evidence="3">
    <location>
        <begin position="590"/>
        <end position="665"/>
    </location>
</feature>
<dbReference type="Pfam" id="PF01031">
    <property type="entry name" value="Dynamin_M"/>
    <property type="match status" value="1"/>
</dbReference>
<dbReference type="InterPro" id="IPR030381">
    <property type="entry name" value="G_DYNAMIN_dom"/>
</dbReference>
<dbReference type="InterPro" id="IPR020850">
    <property type="entry name" value="GED_dom"/>
</dbReference>
<evidence type="ECO:0000259" key="4">
    <source>
        <dbReference type="PROSITE" id="PS51388"/>
    </source>
</evidence>
<dbReference type="Proteomes" id="UP000027265">
    <property type="component" value="Unassembled WGS sequence"/>
</dbReference>
<dbReference type="SUPFAM" id="SSF52540">
    <property type="entry name" value="P-loop containing nucleoside triphosphate hydrolases"/>
    <property type="match status" value="1"/>
</dbReference>
<keyword evidence="2" id="KW-0342">GTP-binding</keyword>
<dbReference type="Gene3D" id="3.40.50.300">
    <property type="entry name" value="P-loop containing nucleotide triphosphate hydrolases"/>
    <property type="match status" value="1"/>
</dbReference>
<keyword evidence="1" id="KW-0547">Nucleotide-binding</keyword>
<dbReference type="InParanoid" id="A0A067QCZ6"/>
<dbReference type="SMART" id="SM00053">
    <property type="entry name" value="DYNc"/>
    <property type="match status" value="1"/>
</dbReference>
<proteinExistence type="predicted"/>
<dbReference type="GO" id="GO:0008017">
    <property type="term" value="F:microtubule binding"/>
    <property type="evidence" value="ECO:0007669"/>
    <property type="project" value="TreeGrafter"/>
</dbReference>
<dbReference type="GO" id="GO:0005737">
    <property type="term" value="C:cytoplasm"/>
    <property type="evidence" value="ECO:0007669"/>
    <property type="project" value="TreeGrafter"/>
</dbReference>
<dbReference type="GO" id="GO:0005886">
    <property type="term" value="C:plasma membrane"/>
    <property type="evidence" value="ECO:0007669"/>
    <property type="project" value="TreeGrafter"/>
</dbReference>
<dbReference type="AlphaFoldDB" id="A0A067QCZ6"/>
<dbReference type="InterPro" id="IPR003130">
    <property type="entry name" value="GED"/>
</dbReference>
<reference evidence="7" key="1">
    <citation type="journal article" date="2014" name="Proc. Natl. Acad. Sci. U.S.A.">
        <title>Extensive sampling of basidiomycete genomes demonstrates inadequacy of the white-rot/brown-rot paradigm for wood decay fungi.</title>
        <authorList>
            <person name="Riley R."/>
            <person name="Salamov A.A."/>
            <person name="Brown D.W."/>
            <person name="Nagy L.G."/>
            <person name="Floudas D."/>
            <person name="Held B.W."/>
            <person name="Levasseur A."/>
            <person name="Lombard V."/>
            <person name="Morin E."/>
            <person name="Otillar R."/>
            <person name="Lindquist E.A."/>
            <person name="Sun H."/>
            <person name="LaButti K.M."/>
            <person name="Schmutz J."/>
            <person name="Jabbour D."/>
            <person name="Luo H."/>
            <person name="Baker S.E."/>
            <person name="Pisabarro A.G."/>
            <person name="Walton J.D."/>
            <person name="Blanchette R.A."/>
            <person name="Henrissat B."/>
            <person name="Martin F."/>
            <person name="Cullen D."/>
            <person name="Hibbett D.S."/>
            <person name="Grigoriev I.V."/>
        </authorList>
    </citation>
    <scope>NUCLEOTIDE SEQUENCE [LARGE SCALE GENOMIC DNA]</scope>
    <source>
        <strain evidence="7">MUCL 33604</strain>
    </source>
</reference>
<evidence type="ECO:0000256" key="1">
    <source>
        <dbReference type="ARBA" id="ARBA00022741"/>
    </source>
</evidence>
<dbReference type="InterPro" id="IPR022812">
    <property type="entry name" value="Dynamin"/>
</dbReference>
<evidence type="ECO:0000259" key="5">
    <source>
        <dbReference type="PROSITE" id="PS51718"/>
    </source>
</evidence>
<dbReference type="EMBL" id="KL197714">
    <property type="protein sequence ID" value="KDQ60446.1"/>
    <property type="molecule type" value="Genomic_DNA"/>
</dbReference>
<dbReference type="InterPro" id="IPR027417">
    <property type="entry name" value="P-loop_NTPase"/>
</dbReference>
<dbReference type="PROSITE" id="PS51718">
    <property type="entry name" value="G_DYNAMIN_2"/>
    <property type="match status" value="1"/>
</dbReference>
<name>A0A067QCZ6_9AGAM</name>
<dbReference type="PANTHER" id="PTHR11566:SF131">
    <property type="entry name" value="GTPASE, PUTATIVE (AFU_ORTHOLOGUE AFUA_6G07630)-RELATED"/>
    <property type="match status" value="1"/>
</dbReference>